<name>A0ABW4Z985_9BACT</name>
<dbReference type="SUPFAM" id="SSF49899">
    <property type="entry name" value="Concanavalin A-like lectins/glucanases"/>
    <property type="match status" value="1"/>
</dbReference>
<keyword evidence="1" id="KW-0812">Transmembrane</keyword>
<dbReference type="Pfam" id="PF17963">
    <property type="entry name" value="Big_9"/>
    <property type="match status" value="1"/>
</dbReference>
<keyword evidence="1" id="KW-0472">Membrane</keyword>
<dbReference type="RefSeq" id="WP_377177772.1">
    <property type="nucleotide sequence ID" value="NZ_JBHUJB010000028.1"/>
</dbReference>
<protein>
    <submittedName>
        <fullName evidence="2">Ig-like domain-containing protein</fullName>
    </submittedName>
</protein>
<evidence type="ECO:0000313" key="3">
    <source>
        <dbReference type="Proteomes" id="UP001597389"/>
    </source>
</evidence>
<dbReference type="Proteomes" id="UP001597389">
    <property type="component" value="Unassembled WGS sequence"/>
</dbReference>
<keyword evidence="3" id="KW-1185">Reference proteome</keyword>
<accession>A0ABW4Z985</accession>
<sequence length="995" mass="113376">MSVSFNYDGGESCLNVGGGNSGRPPKNRKSFLWVLVLIVMGYLITPYVKDELLPLIESSTVNQPIDTSKDATIVKDFLIEAEKQQTGIHGAKGIFSSDEKNVSSLEEKVAHISAGEIVYEKGRYFERFNDLQLSSDVNPLDPPHYLRLRSETDDGNEITFFLEKYSVRGERYKVEIRESDGKIRQLKNGGVRTYRGWCEELPDTLVNAYLNEDGTVAVRLLRPMYLNGIRSSLMGPGSYSKIDVDDGVFIDVHQLKRKRKNLQTRPYQFISGSPQIQMGKPYSGASYYQPSPGDAPFFTDTTMVDQTILTSHTFFGGFTDSELTQADKEAQMNFEMSALLYDTASLRDGNECFRLSNVLLVRPVVGLDKKERKFYEDAQRGQKSDALAYVSFYGGGGAGKYRHLNKNKRYFTSANYDQAVMSHELGHLFDWGGDYHGASVEGGFTGIFDGGHYNRFGTPNVQQRYRNTKYRMDFEAFRNSVEYVDNVKFPLTPYVVCDQVRGAPDQQLVIDCLANDFDTNLDRIALEGFQKTSREGGTVRISYASDSGSSRDTLIYEPKAGFVGEDRFSYSIVDEEGRIGYGNVIVTIAPRAKELAYYSFNSVNAYNEHDLIESDTQSGLYSRVSFIDHKFRRQPFLAYWNFHRVTNRGGYYDDFKEPSCADFTGDKAAWNRKEIRLDISQQIFGDSPIGQYDVTMNRYHYYKLRGARKYASNYDHPKVMMHKLEMLVDGRIIASTRVDEEVVLEDEYPKLNAKHVSSNWSRITTGTYTWRLKVRHLTPSLRSKLNLAFNSALKKGKRNEGESKPKVELKLTMSKSPNLFTGSLRMVPVMPKLEKVKGRGGCIKVHGFEQLNYQHKKTSNNYRTLAVWCHVPEWGIKQDPYLLRYLGNTGVRPVMKGGEMVMAYNNNKVSGWDLHYFPMVPEGKWFHFAISIGDKVRIFINGDEVVSAERESYAIPFMGRLGYNIFAAYDDLYIYSGALNQEDIKKLMKLRTVHK</sequence>
<keyword evidence="1" id="KW-1133">Transmembrane helix</keyword>
<feature type="transmembrane region" description="Helical" evidence="1">
    <location>
        <begin position="30"/>
        <end position="48"/>
    </location>
</feature>
<dbReference type="Gene3D" id="2.60.120.200">
    <property type="match status" value="1"/>
</dbReference>
<evidence type="ECO:0000313" key="2">
    <source>
        <dbReference type="EMBL" id="MFD2158561.1"/>
    </source>
</evidence>
<reference evidence="3" key="1">
    <citation type="journal article" date="2019" name="Int. J. Syst. Evol. Microbiol.">
        <title>The Global Catalogue of Microorganisms (GCM) 10K type strain sequencing project: providing services to taxonomists for standard genome sequencing and annotation.</title>
        <authorList>
            <consortium name="The Broad Institute Genomics Platform"/>
            <consortium name="The Broad Institute Genome Sequencing Center for Infectious Disease"/>
            <person name="Wu L."/>
            <person name="Ma J."/>
        </authorList>
    </citation>
    <scope>NUCLEOTIDE SEQUENCE [LARGE SCALE GENOMIC DNA]</scope>
    <source>
        <strain evidence="3">CCUG 57942</strain>
    </source>
</reference>
<comment type="caution">
    <text evidence="2">The sequence shown here is derived from an EMBL/GenBank/DDBJ whole genome shotgun (WGS) entry which is preliminary data.</text>
</comment>
<evidence type="ECO:0000256" key="1">
    <source>
        <dbReference type="SAM" id="Phobius"/>
    </source>
</evidence>
<dbReference type="InterPro" id="IPR013320">
    <property type="entry name" value="ConA-like_dom_sf"/>
</dbReference>
<dbReference type="EMBL" id="JBHUJB010000028">
    <property type="protein sequence ID" value="MFD2158561.1"/>
    <property type="molecule type" value="Genomic_DNA"/>
</dbReference>
<proteinExistence type="predicted"/>
<gene>
    <name evidence="2" type="ORF">ACFSW8_06605</name>
</gene>
<organism evidence="2 3">
    <name type="scientific">Rubritalea tangerina</name>
    <dbReference type="NCBI Taxonomy" id="430798"/>
    <lineage>
        <taxon>Bacteria</taxon>
        <taxon>Pseudomonadati</taxon>
        <taxon>Verrucomicrobiota</taxon>
        <taxon>Verrucomicrobiia</taxon>
        <taxon>Verrucomicrobiales</taxon>
        <taxon>Rubritaleaceae</taxon>
        <taxon>Rubritalea</taxon>
    </lineage>
</organism>
<dbReference type="Gene3D" id="2.60.40.3440">
    <property type="match status" value="1"/>
</dbReference>